<evidence type="ECO:0000256" key="1">
    <source>
        <dbReference type="ARBA" id="ARBA00004141"/>
    </source>
</evidence>
<feature type="transmembrane region" description="Helical" evidence="5">
    <location>
        <begin position="128"/>
        <end position="147"/>
    </location>
</feature>
<dbReference type="GO" id="GO:0016020">
    <property type="term" value="C:membrane"/>
    <property type="evidence" value="ECO:0007669"/>
    <property type="project" value="UniProtKB-SubCell"/>
</dbReference>
<evidence type="ECO:0000313" key="7">
    <source>
        <dbReference type="EMBL" id="MVN23447.1"/>
    </source>
</evidence>
<dbReference type="GO" id="GO:0016874">
    <property type="term" value="F:ligase activity"/>
    <property type="evidence" value="ECO:0007669"/>
    <property type="project" value="UniProtKB-KW"/>
</dbReference>
<keyword evidence="3 5" id="KW-1133">Transmembrane helix</keyword>
<keyword evidence="2 5" id="KW-0812">Transmembrane</keyword>
<proteinExistence type="predicted"/>
<sequence length="449" mass="53038">MNTIIKIFNYRFTVKEFLILFFGYLFMEQIFSWLFAPTSEIIQPYQKIFGFVIYGYMLYNINELKFNERIFIGIFTLLLLRLVLESLYVYNTFFQQLTMYYVLFPAIYSIFIKNLCRTYDFDLLEFMAKFYLYTYIVFMAIYGRGFSFSLEGLDLEDLGVFSGDGRIIHATSIFMMILPFLWYLNKFIKTKKGIDFIPLAFCFIVILIHQHRSVWGSCIAAIVIYLGISMHVNKERVPRIWGLIVGGIVLLVLAYFFVSTLFPELTTFLGQRFSDILDLNKQESTGRFRVEQREVYGRLFWERPVFGWTFEGFEMPNPLVDWWPEKTGQHFHEGFMEVLFYHGIVGLLFKYGFIFYLAVRAFSKKLSESTVVLIAFCLSGILFSLSYVPQTVFWGHVGLCLYYLEKDDLKSEEDDDLIEDDEFYIEDEPKLPKQIFKGRKTVPQLNNAN</sequence>
<dbReference type="PANTHER" id="PTHR37422:SF23">
    <property type="entry name" value="TEICHURONIC ACID BIOSYNTHESIS PROTEIN TUAE"/>
    <property type="match status" value="1"/>
</dbReference>
<evidence type="ECO:0000256" key="4">
    <source>
        <dbReference type="ARBA" id="ARBA00023136"/>
    </source>
</evidence>
<name>A0A7K1T1Q2_9SPHI</name>
<feature type="transmembrane region" description="Helical" evidence="5">
    <location>
        <begin position="12"/>
        <end position="35"/>
    </location>
</feature>
<evidence type="ECO:0000256" key="2">
    <source>
        <dbReference type="ARBA" id="ARBA00022692"/>
    </source>
</evidence>
<feature type="domain" description="O-antigen ligase-related" evidence="6">
    <location>
        <begin position="199"/>
        <end position="349"/>
    </location>
</feature>
<gene>
    <name evidence="7" type="ORF">GO621_18140</name>
</gene>
<dbReference type="AlphaFoldDB" id="A0A7K1T1Q2"/>
<evidence type="ECO:0000259" key="6">
    <source>
        <dbReference type="Pfam" id="PF04932"/>
    </source>
</evidence>
<keyword evidence="8" id="KW-1185">Reference proteome</keyword>
<comment type="caution">
    <text evidence="7">The sequence shown here is derived from an EMBL/GenBank/DDBJ whole genome shotgun (WGS) entry which is preliminary data.</text>
</comment>
<dbReference type="RefSeq" id="WP_157569690.1">
    <property type="nucleotide sequence ID" value="NZ_WPIK01000026.1"/>
</dbReference>
<feature type="transmembrane region" description="Helical" evidence="5">
    <location>
        <begin position="41"/>
        <end position="59"/>
    </location>
</feature>
<feature type="transmembrane region" description="Helical" evidence="5">
    <location>
        <begin position="240"/>
        <end position="258"/>
    </location>
</feature>
<feature type="transmembrane region" description="Helical" evidence="5">
    <location>
        <begin position="371"/>
        <end position="388"/>
    </location>
</feature>
<feature type="transmembrane region" description="Helical" evidence="5">
    <location>
        <begin position="97"/>
        <end position="116"/>
    </location>
</feature>
<protein>
    <submittedName>
        <fullName evidence="7">O-antigen ligase domain-containing protein</fullName>
    </submittedName>
</protein>
<organism evidence="7 8">
    <name type="scientific">Mucilaginibacter arboris</name>
    <dbReference type="NCBI Taxonomy" id="2682090"/>
    <lineage>
        <taxon>Bacteria</taxon>
        <taxon>Pseudomonadati</taxon>
        <taxon>Bacteroidota</taxon>
        <taxon>Sphingobacteriia</taxon>
        <taxon>Sphingobacteriales</taxon>
        <taxon>Sphingobacteriaceae</taxon>
        <taxon>Mucilaginibacter</taxon>
    </lineage>
</organism>
<feature type="transmembrane region" description="Helical" evidence="5">
    <location>
        <begin position="339"/>
        <end position="359"/>
    </location>
</feature>
<evidence type="ECO:0000256" key="3">
    <source>
        <dbReference type="ARBA" id="ARBA00022989"/>
    </source>
</evidence>
<feature type="transmembrane region" description="Helical" evidence="5">
    <location>
        <begin position="214"/>
        <end position="233"/>
    </location>
</feature>
<dbReference type="InterPro" id="IPR007016">
    <property type="entry name" value="O-antigen_ligase-rel_domated"/>
</dbReference>
<keyword evidence="4 5" id="KW-0472">Membrane</keyword>
<dbReference type="InterPro" id="IPR051533">
    <property type="entry name" value="WaaL-like"/>
</dbReference>
<dbReference type="Pfam" id="PF04932">
    <property type="entry name" value="Wzy_C"/>
    <property type="match status" value="1"/>
</dbReference>
<comment type="subcellular location">
    <subcellularLocation>
        <location evidence="1">Membrane</location>
        <topology evidence="1">Multi-pass membrane protein</topology>
    </subcellularLocation>
</comment>
<keyword evidence="7" id="KW-0436">Ligase</keyword>
<feature type="transmembrane region" description="Helical" evidence="5">
    <location>
        <begin position="167"/>
        <end position="185"/>
    </location>
</feature>
<evidence type="ECO:0000313" key="8">
    <source>
        <dbReference type="Proteomes" id="UP000462014"/>
    </source>
</evidence>
<reference evidence="7 8" key="1">
    <citation type="submission" date="2019-12" db="EMBL/GenBank/DDBJ databases">
        <title>Mucilaginibacter sp. HMF7410 genome sequencing and assembly.</title>
        <authorList>
            <person name="Kang H."/>
            <person name="Cha I."/>
            <person name="Kim H."/>
            <person name="Joh K."/>
        </authorList>
    </citation>
    <scope>NUCLEOTIDE SEQUENCE [LARGE SCALE GENOMIC DNA]</scope>
    <source>
        <strain evidence="7 8">HMF7410</strain>
    </source>
</reference>
<feature type="transmembrane region" description="Helical" evidence="5">
    <location>
        <begin position="192"/>
        <end position="208"/>
    </location>
</feature>
<dbReference type="Proteomes" id="UP000462014">
    <property type="component" value="Unassembled WGS sequence"/>
</dbReference>
<evidence type="ECO:0000256" key="5">
    <source>
        <dbReference type="SAM" id="Phobius"/>
    </source>
</evidence>
<dbReference type="EMBL" id="WPIK01000026">
    <property type="protein sequence ID" value="MVN23447.1"/>
    <property type="molecule type" value="Genomic_DNA"/>
</dbReference>
<feature type="transmembrane region" description="Helical" evidence="5">
    <location>
        <begin position="71"/>
        <end position="91"/>
    </location>
</feature>
<dbReference type="PANTHER" id="PTHR37422">
    <property type="entry name" value="TEICHURONIC ACID BIOSYNTHESIS PROTEIN TUAE"/>
    <property type="match status" value="1"/>
</dbReference>
<accession>A0A7K1T1Q2</accession>